<dbReference type="RefSeq" id="WP_220303991.1">
    <property type="nucleotide sequence ID" value="NZ_CP080590.1"/>
</dbReference>
<organism evidence="10 11">
    <name type="scientific">Devosia salina</name>
    <dbReference type="NCBI Taxonomy" id="2860336"/>
    <lineage>
        <taxon>Bacteria</taxon>
        <taxon>Pseudomonadati</taxon>
        <taxon>Pseudomonadota</taxon>
        <taxon>Alphaproteobacteria</taxon>
        <taxon>Hyphomicrobiales</taxon>
        <taxon>Devosiaceae</taxon>
        <taxon>Devosia</taxon>
    </lineage>
</organism>
<keyword evidence="5" id="KW-0029">Amino-acid transport</keyword>
<feature type="transmembrane region" description="Helical" evidence="9">
    <location>
        <begin position="139"/>
        <end position="160"/>
    </location>
</feature>
<evidence type="ECO:0000256" key="4">
    <source>
        <dbReference type="ARBA" id="ARBA00022692"/>
    </source>
</evidence>
<proteinExistence type="inferred from homology"/>
<dbReference type="PANTHER" id="PTHR11795:SF445">
    <property type="entry name" value="AMINO ACID ABC TRANSPORTER PERMEASE PROTEIN"/>
    <property type="match status" value="1"/>
</dbReference>
<reference evidence="10 11" key="1">
    <citation type="submission" date="2021-08" db="EMBL/GenBank/DDBJ databases">
        <title>Devosia salina sp. nov., isolated from the South China Sea sediment.</title>
        <authorList>
            <person name="Zhou Z."/>
        </authorList>
    </citation>
    <scope>NUCLEOTIDE SEQUENCE [LARGE SCALE GENOMIC DNA]</scope>
    <source>
        <strain evidence="10 11">SCS-3</strain>
    </source>
</reference>
<dbReference type="Proteomes" id="UP000825799">
    <property type="component" value="Chromosome"/>
</dbReference>
<name>A0ABX8W9V5_9HYPH</name>
<feature type="transmembrane region" description="Helical" evidence="9">
    <location>
        <begin position="6"/>
        <end position="27"/>
    </location>
</feature>
<keyword evidence="3" id="KW-1003">Cell membrane</keyword>
<dbReference type="PANTHER" id="PTHR11795">
    <property type="entry name" value="BRANCHED-CHAIN AMINO ACID TRANSPORT SYSTEM PERMEASE PROTEIN LIVH"/>
    <property type="match status" value="1"/>
</dbReference>
<evidence type="ECO:0000256" key="7">
    <source>
        <dbReference type="ARBA" id="ARBA00023136"/>
    </source>
</evidence>
<feature type="transmembrane region" description="Helical" evidence="9">
    <location>
        <begin position="226"/>
        <end position="251"/>
    </location>
</feature>
<evidence type="ECO:0000256" key="1">
    <source>
        <dbReference type="ARBA" id="ARBA00004651"/>
    </source>
</evidence>
<dbReference type="InterPro" id="IPR001851">
    <property type="entry name" value="ABC_transp_permease"/>
</dbReference>
<evidence type="ECO:0000256" key="3">
    <source>
        <dbReference type="ARBA" id="ARBA00022475"/>
    </source>
</evidence>
<feature type="transmembrane region" description="Helical" evidence="9">
    <location>
        <begin position="258"/>
        <end position="278"/>
    </location>
</feature>
<evidence type="ECO:0000256" key="5">
    <source>
        <dbReference type="ARBA" id="ARBA00022970"/>
    </source>
</evidence>
<keyword evidence="2" id="KW-0813">Transport</keyword>
<evidence type="ECO:0000256" key="6">
    <source>
        <dbReference type="ARBA" id="ARBA00022989"/>
    </source>
</evidence>
<feature type="transmembrane region" description="Helical" evidence="9">
    <location>
        <begin position="34"/>
        <end position="53"/>
    </location>
</feature>
<dbReference type="EMBL" id="CP080590">
    <property type="protein sequence ID" value="QYO75492.1"/>
    <property type="molecule type" value="Genomic_DNA"/>
</dbReference>
<feature type="transmembrane region" description="Helical" evidence="9">
    <location>
        <begin position="59"/>
        <end position="79"/>
    </location>
</feature>
<evidence type="ECO:0000256" key="8">
    <source>
        <dbReference type="ARBA" id="ARBA00037998"/>
    </source>
</evidence>
<evidence type="ECO:0000256" key="2">
    <source>
        <dbReference type="ARBA" id="ARBA00022448"/>
    </source>
</evidence>
<keyword evidence="6 9" id="KW-1133">Transmembrane helix</keyword>
<sequence length="290" mass="30398">MIATLITGLVLGGTYALVAMGLTLQYGISRIMNLAYGEILIFAAFAAFLLFSTFGINPILGLGIILPAAFAFGYVIYGVMMRPLVTRSKKSGTLEVDSILATFGLLFVIQGVMLVTFGSNYTSYSFLNTGINVLGANVAANRLLAFALAVIIGATLFTVLTRTRWGTTIRAIAVNLDAAPLVGIDVNRTARFAFALGTMLAASGGVMISMYQTFNASMGVVFTMKALVIVIMGGLGNLMGALIAGLLLGVVETLVATYVDPGLTLAATYCLFLVVLLWKPAGLFGKAAGR</sequence>
<feature type="transmembrane region" description="Helical" evidence="9">
    <location>
        <begin position="99"/>
        <end position="119"/>
    </location>
</feature>
<dbReference type="Pfam" id="PF02653">
    <property type="entry name" value="BPD_transp_2"/>
    <property type="match status" value="1"/>
</dbReference>
<keyword evidence="4 9" id="KW-0812">Transmembrane</keyword>
<feature type="transmembrane region" description="Helical" evidence="9">
    <location>
        <begin position="192"/>
        <end position="214"/>
    </location>
</feature>
<accession>A0ABX8W9V5</accession>
<comment type="subcellular location">
    <subcellularLocation>
        <location evidence="1">Cell membrane</location>
        <topology evidence="1">Multi-pass membrane protein</topology>
    </subcellularLocation>
</comment>
<dbReference type="InterPro" id="IPR052157">
    <property type="entry name" value="BCAA_transport_permease"/>
</dbReference>
<keyword evidence="7 9" id="KW-0472">Membrane</keyword>
<comment type="similarity">
    <text evidence="8">Belongs to the binding-protein-dependent transport system permease family. LivHM subfamily.</text>
</comment>
<dbReference type="CDD" id="cd06582">
    <property type="entry name" value="TM_PBP1_LivH_like"/>
    <property type="match status" value="1"/>
</dbReference>
<protein>
    <submittedName>
        <fullName evidence="10">Branched-chain amino acid ABC transporter permease</fullName>
    </submittedName>
</protein>
<keyword evidence="11" id="KW-1185">Reference proteome</keyword>
<evidence type="ECO:0000313" key="10">
    <source>
        <dbReference type="EMBL" id="QYO75492.1"/>
    </source>
</evidence>
<evidence type="ECO:0000313" key="11">
    <source>
        <dbReference type="Proteomes" id="UP000825799"/>
    </source>
</evidence>
<gene>
    <name evidence="10" type="ORF">K1X15_12670</name>
</gene>
<evidence type="ECO:0000256" key="9">
    <source>
        <dbReference type="SAM" id="Phobius"/>
    </source>
</evidence>